<comment type="pathway">
    <text evidence="2">Phospholipid metabolism; CDP-diacylglycerol biosynthesis; CDP-diacylglycerol from sn-glycerol 3-phosphate: step 1/3.</text>
</comment>
<dbReference type="SUPFAM" id="SSF69593">
    <property type="entry name" value="Glycerol-3-phosphate (1)-acyltransferase"/>
    <property type="match status" value="1"/>
</dbReference>
<evidence type="ECO:0000256" key="6">
    <source>
        <dbReference type="SAM" id="Phobius"/>
    </source>
</evidence>
<protein>
    <recommendedName>
        <fullName evidence="4">Glycerol-3-phosphate acyltransferase</fullName>
        <ecNumber evidence="3">2.3.1.15</ecNumber>
    </recommendedName>
</protein>
<accession>A0ABQ5LTW2</accession>
<dbReference type="InterPro" id="IPR002123">
    <property type="entry name" value="Plipid/glycerol_acylTrfase"/>
</dbReference>
<feature type="domain" description="Phospholipid/glycerol acyltransferase" evidence="7">
    <location>
        <begin position="151"/>
        <end position="275"/>
    </location>
</feature>
<name>A0ABQ5LTW2_9RHOB</name>
<evidence type="ECO:0000256" key="5">
    <source>
        <dbReference type="ARBA" id="ARBA00048427"/>
    </source>
</evidence>
<dbReference type="EMBL" id="BROH01000005">
    <property type="protein sequence ID" value="GKY88068.1"/>
    <property type="molecule type" value="Genomic_DNA"/>
</dbReference>
<keyword evidence="6" id="KW-1133">Transmembrane helix</keyword>
<evidence type="ECO:0000256" key="2">
    <source>
        <dbReference type="ARBA" id="ARBA00004765"/>
    </source>
</evidence>
<comment type="subcellular location">
    <subcellularLocation>
        <location evidence="1">Endomembrane system</location>
        <topology evidence="1">Peripheral membrane protein</topology>
    </subcellularLocation>
</comment>
<evidence type="ECO:0000256" key="4">
    <source>
        <dbReference type="ARBA" id="ARBA00013432"/>
    </source>
</evidence>
<dbReference type="Pfam" id="PF01553">
    <property type="entry name" value="Acyltransferase"/>
    <property type="match status" value="1"/>
</dbReference>
<comment type="catalytic activity">
    <reaction evidence="5">
        <text>sn-glycerol 3-phosphate + an acyl-CoA = a 1-acyl-sn-glycero-3-phosphate + CoA</text>
        <dbReference type="Rhea" id="RHEA:15325"/>
        <dbReference type="ChEBI" id="CHEBI:57287"/>
        <dbReference type="ChEBI" id="CHEBI:57597"/>
        <dbReference type="ChEBI" id="CHEBI:57970"/>
        <dbReference type="ChEBI" id="CHEBI:58342"/>
        <dbReference type="EC" id="2.3.1.15"/>
    </reaction>
</comment>
<organism evidence="8 9">
    <name type="scientific">Sinisalibacter aestuarii</name>
    <dbReference type="NCBI Taxonomy" id="2949426"/>
    <lineage>
        <taxon>Bacteria</taxon>
        <taxon>Pseudomonadati</taxon>
        <taxon>Pseudomonadota</taxon>
        <taxon>Alphaproteobacteria</taxon>
        <taxon>Rhodobacterales</taxon>
        <taxon>Roseobacteraceae</taxon>
        <taxon>Sinisalibacter</taxon>
    </lineage>
</organism>
<dbReference type="SMART" id="SM00563">
    <property type="entry name" value="PlsC"/>
    <property type="match status" value="1"/>
</dbReference>
<comment type="caution">
    <text evidence="8">The sequence shown here is derived from an EMBL/GenBank/DDBJ whole genome shotgun (WGS) entry which is preliminary data.</text>
</comment>
<reference evidence="8" key="1">
    <citation type="journal article" date="2023" name="Int. J. Syst. Evol. Microbiol.">
        <title>Sinisalibacter aestuarii sp. nov., isolated from estuarine sediment of the Arakawa River.</title>
        <authorList>
            <person name="Arafat S.T."/>
            <person name="Hirano S."/>
            <person name="Sato A."/>
            <person name="Takeuchi K."/>
            <person name="Yasuda T."/>
            <person name="Terahara T."/>
            <person name="Hamada M."/>
            <person name="Kobayashi T."/>
        </authorList>
    </citation>
    <scope>NUCLEOTIDE SEQUENCE</scope>
    <source>
        <strain evidence="8">B-399</strain>
    </source>
</reference>
<evidence type="ECO:0000256" key="3">
    <source>
        <dbReference type="ARBA" id="ARBA00013113"/>
    </source>
</evidence>
<dbReference type="RefSeq" id="WP_281842095.1">
    <property type="nucleotide sequence ID" value="NZ_BROH01000005.1"/>
</dbReference>
<evidence type="ECO:0000259" key="7">
    <source>
        <dbReference type="SMART" id="SM00563"/>
    </source>
</evidence>
<gene>
    <name evidence="8" type="ORF">STA1M1_19370</name>
</gene>
<keyword evidence="9" id="KW-1185">Reference proteome</keyword>
<dbReference type="PANTHER" id="PTHR12563:SF17">
    <property type="entry name" value="DIHYDROXYACETONE PHOSPHATE ACYLTRANSFERASE"/>
    <property type="match status" value="1"/>
</dbReference>
<evidence type="ECO:0000256" key="1">
    <source>
        <dbReference type="ARBA" id="ARBA00004184"/>
    </source>
</evidence>
<dbReference type="Pfam" id="PF19277">
    <property type="entry name" value="GPAT_C"/>
    <property type="match status" value="1"/>
</dbReference>
<keyword evidence="6" id="KW-0472">Membrane</keyword>
<evidence type="ECO:0000313" key="8">
    <source>
        <dbReference type="EMBL" id="GKY88068.1"/>
    </source>
</evidence>
<dbReference type="PANTHER" id="PTHR12563">
    <property type="entry name" value="GLYCEROL-3-PHOSPHATE ACYLTRANSFERASE"/>
    <property type="match status" value="1"/>
</dbReference>
<dbReference type="Proteomes" id="UP001144205">
    <property type="component" value="Unassembled WGS sequence"/>
</dbReference>
<sequence length="481" mass="53937">MNRMVSLPLWALVLILAFAAVTFASHFLFPSVRWFFRKRAERAVAELNRRLTRPIEPFKLARRHDMIQRLIYDPKVAEAISAYARDEGVPEEVGFEQARRYAREIVPRFSAFAYFGFAIWLAKRISRGFYRVRLGAFDEAGLEKIDPEATVVFVMNHRSNIDYVLVTWLAAERSHLSYAVGEWARAWPLSALIRAMGAYFIRRRSKNALYRRVLSRYVQIATAGGTTQAMFPEGGLSLNGAVGVPRMGLLNYMVDGFVPGQGRDVVFIPVALNYDRVIEDRVLVAADISGERKFRLRWRDAARHIGKHLWQRLTGKFHRFGYASVSFGQPLSLADFLTGNPQVAGAPTGLLARTLMARIRAVVPVLPVPVVAAVLLEQDGRTHAEIADRFAALVADMEAHGAHIHMPRGDLDYAVEVGLRLLELRRIISGDDGQYRINPPDRALLTFYANSIAHLSEAIPTPEAVVSPETEVLPDVTSSTT</sequence>
<dbReference type="EC" id="2.3.1.15" evidence="3"/>
<proteinExistence type="predicted"/>
<evidence type="ECO:0000313" key="9">
    <source>
        <dbReference type="Proteomes" id="UP001144205"/>
    </source>
</evidence>
<feature type="transmembrane region" description="Helical" evidence="6">
    <location>
        <begin position="105"/>
        <end position="122"/>
    </location>
</feature>
<dbReference type="InterPro" id="IPR022284">
    <property type="entry name" value="GPAT/DHAPAT"/>
</dbReference>
<keyword evidence="6" id="KW-0812">Transmembrane</keyword>
<dbReference type="InterPro" id="IPR045520">
    <property type="entry name" value="GPAT/DHAPAT_C"/>
</dbReference>